<reference evidence="1 2" key="2">
    <citation type="journal article" date="2022" name="Mol. Ecol. Resour.">
        <title>The genomes of chicory, endive, great burdock and yacon provide insights into Asteraceae paleo-polyploidization history and plant inulin production.</title>
        <authorList>
            <person name="Fan W."/>
            <person name="Wang S."/>
            <person name="Wang H."/>
            <person name="Wang A."/>
            <person name="Jiang F."/>
            <person name="Liu H."/>
            <person name="Zhao H."/>
            <person name="Xu D."/>
            <person name="Zhang Y."/>
        </authorList>
    </citation>
    <scope>NUCLEOTIDE SEQUENCE [LARGE SCALE GENOMIC DNA]</scope>
    <source>
        <strain evidence="2">cv. Punajuju</strain>
        <tissue evidence="1">Leaves</tissue>
    </source>
</reference>
<proteinExistence type="predicted"/>
<comment type="caution">
    <text evidence="1">The sequence shown here is derived from an EMBL/GenBank/DDBJ whole genome shotgun (WGS) entry which is preliminary data.</text>
</comment>
<evidence type="ECO:0000313" key="1">
    <source>
        <dbReference type="EMBL" id="KAI3738791.1"/>
    </source>
</evidence>
<name>A0ACB9CX76_CICIN</name>
<organism evidence="1 2">
    <name type="scientific">Cichorium intybus</name>
    <name type="common">Chicory</name>
    <dbReference type="NCBI Taxonomy" id="13427"/>
    <lineage>
        <taxon>Eukaryota</taxon>
        <taxon>Viridiplantae</taxon>
        <taxon>Streptophyta</taxon>
        <taxon>Embryophyta</taxon>
        <taxon>Tracheophyta</taxon>
        <taxon>Spermatophyta</taxon>
        <taxon>Magnoliopsida</taxon>
        <taxon>eudicotyledons</taxon>
        <taxon>Gunneridae</taxon>
        <taxon>Pentapetalae</taxon>
        <taxon>asterids</taxon>
        <taxon>campanulids</taxon>
        <taxon>Asterales</taxon>
        <taxon>Asteraceae</taxon>
        <taxon>Cichorioideae</taxon>
        <taxon>Cichorieae</taxon>
        <taxon>Cichoriinae</taxon>
        <taxon>Cichorium</taxon>
    </lineage>
</organism>
<keyword evidence="2" id="KW-1185">Reference proteome</keyword>
<dbReference type="EMBL" id="CM042013">
    <property type="protein sequence ID" value="KAI3738791.1"/>
    <property type="molecule type" value="Genomic_DNA"/>
</dbReference>
<gene>
    <name evidence="1" type="ORF">L2E82_28950</name>
</gene>
<sequence length="313" mass="34971">MEEMDSVRSDHHHHHHHLLHHRETGSGTDTSHDRGQSTLAPFLLGMMNNPRRRRRFTHIEFDDDDEEDRHSSFERYRSYNFQEGGDSELDRDFETIMRRRARSSATILHLLQGARSGTHSDSENNPERVILINPFNQTIILQGSGGGSHQIGSLGDYFSGPGLDQLLQHLSENDPNRHGTPPAQKEAVDAMPTVTIEDKSVQCSVCLDEFEVGIEAKEMPCKHKFHSKCILPWLELHSSCPVCRFELPSDERKDGSENVGDNENGDGGHVRRVSLPWPFSGFFSSTSGTQTGSASGSGSSPQDRGPGPEEDNH</sequence>
<dbReference type="Proteomes" id="UP001055811">
    <property type="component" value="Linkage Group LG05"/>
</dbReference>
<protein>
    <submittedName>
        <fullName evidence="1">Uncharacterized protein</fullName>
    </submittedName>
</protein>
<reference evidence="2" key="1">
    <citation type="journal article" date="2022" name="Mol. Ecol. Resour.">
        <title>The genomes of chicory, endive, great burdock and yacon provide insights into Asteraceae palaeo-polyploidization history and plant inulin production.</title>
        <authorList>
            <person name="Fan W."/>
            <person name="Wang S."/>
            <person name="Wang H."/>
            <person name="Wang A."/>
            <person name="Jiang F."/>
            <person name="Liu H."/>
            <person name="Zhao H."/>
            <person name="Xu D."/>
            <person name="Zhang Y."/>
        </authorList>
    </citation>
    <scope>NUCLEOTIDE SEQUENCE [LARGE SCALE GENOMIC DNA]</scope>
    <source>
        <strain evidence="2">cv. Punajuju</strain>
    </source>
</reference>
<evidence type="ECO:0000313" key="2">
    <source>
        <dbReference type="Proteomes" id="UP001055811"/>
    </source>
</evidence>
<accession>A0ACB9CX76</accession>